<organism evidence="3 4">
    <name type="scientific">Eubacterium pyruvativorans</name>
    <dbReference type="NCBI Taxonomy" id="155865"/>
    <lineage>
        <taxon>Bacteria</taxon>
        <taxon>Bacillati</taxon>
        <taxon>Bacillota</taxon>
        <taxon>Clostridia</taxon>
        <taxon>Eubacteriales</taxon>
        <taxon>Eubacteriaceae</taxon>
        <taxon>Eubacterium</taxon>
    </lineage>
</organism>
<dbReference type="GO" id="GO:0009228">
    <property type="term" value="P:thiamine biosynthetic process"/>
    <property type="evidence" value="ECO:0007669"/>
    <property type="project" value="InterPro"/>
</dbReference>
<dbReference type="PANTHER" id="PTHR31528">
    <property type="entry name" value="4-AMINO-5-HYDROXYMETHYL-2-METHYLPYRIMIDINE PHOSPHATE SYNTHASE THI11-RELATED"/>
    <property type="match status" value="1"/>
</dbReference>
<dbReference type="Gene3D" id="3.40.190.10">
    <property type="entry name" value="Periplasmic binding protein-like II"/>
    <property type="match status" value="2"/>
</dbReference>
<dbReference type="PANTHER" id="PTHR31528:SF3">
    <property type="entry name" value="THIAMINE BIOSYNTHESIS PROTEIN HI_0357-RELATED"/>
    <property type="match status" value="1"/>
</dbReference>
<name>A0A1I7G3G6_9FIRM</name>
<evidence type="ECO:0000259" key="2">
    <source>
        <dbReference type="Pfam" id="PF09084"/>
    </source>
</evidence>
<proteinExistence type="predicted"/>
<keyword evidence="1" id="KW-0732">Signal</keyword>
<dbReference type="InterPro" id="IPR027939">
    <property type="entry name" value="NMT1/THI5"/>
</dbReference>
<dbReference type="STRING" id="155865.SAMN05216515_12416"/>
<reference evidence="3 4" key="1">
    <citation type="submission" date="2016-10" db="EMBL/GenBank/DDBJ databases">
        <authorList>
            <person name="de Groot N.N."/>
        </authorList>
    </citation>
    <scope>NUCLEOTIDE SEQUENCE [LARGE SCALE GENOMIC DNA]</scope>
    <source>
        <strain evidence="3 4">KHGC13</strain>
    </source>
</reference>
<feature type="signal peptide" evidence="1">
    <location>
        <begin position="1"/>
        <end position="22"/>
    </location>
</feature>
<dbReference type="PROSITE" id="PS51257">
    <property type="entry name" value="PROKAR_LIPOPROTEIN"/>
    <property type="match status" value="1"/>
</dbReference>
<dbReference type="AlphaFoldDB" id="A0A1I7G3G6"/>
<protein>
    <submittedName>
        <fullName evidence="3">ABC-type nitrate/sulfonate/bicarbonate transport system, substrate-binding protein</fullName>
    </submittedName>
</protein>
<accession>A0A1I7G3G6</accession>
<dbReference type="Pfam" id="PF09084">
    <property type="entry name" value="NMT1"/>
    <property type="match status" value="1"/>
</dbReference>
<dbReference type="SUPFAM" id="SSF53850">
    <property type="entry name" value="Periplasmic binding protein-like II"/>
    <property type="match status" value="1"/>
</dbReference>
<dbReference type="OrthoDB" id="9815602at2"/>
<feature type="domain" description="SsuA/THI5-like" evidence="2">
    <location>
        <begin position="52"/>
        <end position="268"/>
    </location>
</feature>
<keyword evidence="4" id="KW-1185">Reference proteome</keyword>
<evidence type="ECO:0000313" key="3">
    <source>
        <dbReference type="EMBL" id="SFU42997.1"/>
    </source>
</evidence>
<dbReference type="EMBL" id="FPBT01000004">
    <property type="protein sequence ID" value="SFU42997.1"/>
    <property type="molecule type" value="Genomic_DNA"/>
</dbReference>
<sequence length="343" mass="37374">MKNCRKIISAALAVALAVVFTAGCGKTSSAPAKKSGKGAAKKVTFCLDWTPNTNHTGIYVAKKLGYYKDAGIDVKIVQPPEDGAATMCASGKAQFAVEAQDTMAAALDSDAPLGISAVAAIIQHNTSGIMSRKGDGIDRPKGLSGKTYSTWESPIELAMIRNVVNGDGGNYKSIKKIPNNITDEPAALKAKQTDAIWVFQGWGGINAKVENVPVDFWRFADINKVMDYYTPVIIANNDFLKKDPETAKAFLKATQKGYEYAIKHPDEAAKILIAGDDTGSLKGSEKLVTESQEWMAKQYAKDADYWGQIDPKRWNAFYKWLYQNKLSKTDLTGKGYNTKYLSK</sequence>
<feature type="chain" id="PRO_5039276935" evidence="1">
    <location>
        <begin position="23"/>
        <end position="343"/>
    </location>
</feature>
<evidence type="ECO:0000313" key="4">
    <source>
        <dbReference type="Proteomes" id="UP000198817"/>
    </source>
</evidence>
<dbReference type="Proteomes" id="UP000198817">
    <property type="component" value="Unassembled WGS sequence"/>
</dbReference>
<dbReference type="InterPro" id="IPR015168">
    <property type="entry name" value="SsuA/THI5"/>
</dbReference>
<dbReference type="RefSeq" id="WP_090470437.1">
    <property type="nucleotide sequence ID" value="NZ_CADAOJ010000074.1"/>
</dbReference>
<evidence type="ECO:0000256" key="1">
    <source>
        <dbReference type="SAM" id="SignalP"/>
    </source>
</evidence>
<gene>
    <name evidence="3" type="ORF">SAMN05216508_104138</name>
</gene>